<keyword evidence="1" id="KW-0812">Transmembrane</keyword>
<dbReference type="Proteomes" id="UP000315295">
    <property type="component" value="Unassembled WGS sequence"/>
</dbReference>
<reference evidence="2 3" key="1">
    <citation type="journal article" date="2019" name="G3 (Bethesda)">
        <title>Sequencing of a Wild Apple (Malus baccata) Genome Unravels the Differences Between Cultivated and Wild Apple Species Regarding Disease Resistance and Cold Tolerance.</title>
        <authorList>
            <person name="Chen X."/>
        </authorList>
    </citation>
    <scope>NUCLEOTIDE SEQUENCE [LARGE SCALE GENOMIC DNA]</scope>
    <source>
        <strain evidence="3">cv. Shandingzi</strain>
        <tissue evidence="2">Leaves</tissue>
    </source>
</reference>
<keyword evidence="1" id="KW-1133">Transmembrane helix</keyword>
<dbReference type="EMBL" id="VIEB01001310">
    <property type="protein sequence ID" value="TQD73273.1"/>
    <property type="molecule type" value="Genomic_DNA"/>
</dbReference>
<keyword evidence="3" id="KW-1185">Reference proteome</keyword>
<protein>
    <submittedName>
        <fullName evidence="2">Uncharacterized protein</fullName>
    </submittedName>
</protein>
<dbReference type="AlphaFoldDB" id="A0A540KGC4"/>
<feature type="transmembrane region" description="Helical" evidence="1">
    <location>
        <begin position="36"/>
        <end position="54"/>
    </location>
</feature>
<sequence length="110" mass="11962">MSSDGLTGSGVSNTTTFSLLSAFSTVSFVDFQGLHLDSWLLSFGCLLSILYGYAREADWNWMWHLVRCCLPVEGDLDGSGRSLAAPKAVEVSGCCVCVFWLLGRSVSWLV</sequence>
<evidence type="ECO:0000313" key="2">
    <source>
        <dbReference type="EMBL" id="TQD73273.1"/>
    </source>
</evidence>
<gene>
    <name evidence="2" type="ORF">C1H46_041190</name>
</gene>
<proteinExistence type="predicted"/>
<keyword evidence="1" id="KW-0472">Membrane</keyword>
<name>A0A540KGC4_MALBA</name>
<evidence type="ECO:0000256" key="1">
    <source>
        <dbReference type="SAM" id="Phobius"/>
    </source>
</evidence>
<comment type="caution">
    <text evidence="2">The sequence shown here is derived from an EMBL/GenBank/DDBJ whole genome shotgun (WGS) entry which is preliminary data.</text>
</comment>
<evidence type="ECO:0000313" key="3">
    <source>
        <dbReference type="Proteomes" id="UP000315295"/>
    </source>
</evidence>
<accession>A0A540KGC4</accession>
<organism evidence="2 3">
    <name type="scientific">Malus baccata</name>
    <name type="common">Siberian crab apple</name>
    <name type="synonym">Pyrus baccata</name>
    <dbReference type="NCBI Taxonomy" id="106549"/>
    <lineage>
        <taxon>Eukaryota</taxon>
        <taxon>Viridiplantae</taxon>
        <taxon>Streptophyta</taxon>
        <taxon>Embryophyta</taxon>
        <taxon>Tracheophyta</taxon>
        <taxon>Spermatophyta</taxon>
        <taxon>Magnoliopsida</taxon>
        <taxon>eudicotyledons</taxon>
        <taxon>Gunneridae</taxon>
        <taxon>Pentapetalae</taxon>
        <taxon>rosids</taxon>
        <taxon>fabids</taxon>
        <taxon>Rosales</taxon>
        <taxon>Rosaceae</taxon>
        <taxon>Amygdaloideae</taxon>
        <taxon>Maleae</taxon>
        <taxon>Malus</taxon>
    </lineage>
</organism>